<evidence type="ECO:0000313" key="3">
    <source>
        <dbReference type="Proteomes" id="UP000283543"/>
    </source>
</evidence>
<name>A0A3R6W8Z8_APHAT</name>
<keyword evidence="1" id="KW-0812">Transmembrane</keyword>
<dbReference type="Proteomes" id="UP000283543">
    <property type="component" value="Unassembled WGS sequence"/>
</dbReference>
<dbReference type="EMBL" id="QUTB01004291">
    <property type="protein sequence ID" value="RHY62949.1"/>
    <property type="molecule type" value="Genomic_DNA"/>
</dbReference>
<evidence type="ECO:0000256" key="1">
    <source>
        <dbReference type="SAM" id="Phobius"/>
    </source>
</evidence>
<dbReference type="AlphaFoldDB" id="A0A3R6W8Z8"/>
<evidence type="ECO:0000313" key="2">
    <source>
        <dbReference type="EMBL" id="RHY62949.1"/>
    </source>
</evidence>
<keyword evidence="1" id="KW-1133">Transmembrane helix</keyword>
<sequence length="609" mass="68451">MYRRYILLPHVQRAWVFTRDRHECCPADFLARISYWWHQLNFDAKHDSASDCDTSIRSWGERRPGAVLSVDLEKRFEMANTAARQVRYSATDSDNAAVYLETILRNARWSDIVHEYGDGDDGGSSIRRSRPASGSSGGGIDWLASVPDAFVDVVSEAALWRSKNTPRDYPWSIYYDVDTAQLGVCTVGNPNHANIQSRLEFVRHHYMRARVHKFALNLFAGSGHRRLGRRRLAGNSSNETALREVMATLWAVRLAQYGLNASSRMYFSLQQPVVLSQRREVVRFEGDTGRPLTHISREVPISDFSPPSMEIPHIGGLYLRAISLYTTCIFAVVAAMSLVYGASVRFQVLGRNLCRFNRVAGFVWIGRTLLLVRGMTSVIYLSTSNLSITNANGLVFFTWQPRSMATHLVHQRYALMANNFWWATFNSCGTQAFLGNWFTKRMLVFGPNNAINNPDDITLRKDGDLMLYNSSSSPVSILALHMKAIQFSILNSIPLAIDDLRRMATRVHVAVASQSILLARLEPDVPMANTTARQLRCSARYASNGAVYLETALRNIANSDFFAYSLKVVIARMTETIVERLADNDEHPGVHVVFADAPVALDWPEAPLG</sequence>
<protein>
    <submittedName>
        <fullName evidence="2">Uncharacterized protein</fullName>
    </submittedName>
</protein>
<comment type="caution">
    <text evidence="2">The sequence shown here is derived from an EMBL/GenBank/DDBJ whole genome shotgun (WGS) entry which is preliminary data.</text>
</comment>
<accession>A0A3R6W8Z8</accession>
<feature type="transmembrane region" description="Helical" evidence="1">
    <location>
        <begin position="317"/>
        <end position="340"/>
    </location>
</feature>
<organism evidence="2 3">
    <name type="scientific">Aphanomyces astaci</name>
    <name type="common">Crayfish plague agent</name>
    <dbReference type="NCBI Taxonomy" id="112090"/>
    <lineage>
        <taxon>Eukaryota</taxon>
        <taxon>Sar</taxon>
        <taxon>Stramenopiles</taxon>
        <taxon>Oomycota</taxon>
        <taxon>Saprolegniomycetes</taxon>
        <taxon>Saprolegniales</taxon>
        <taxon>Verrucalvaceae</taxon>
        <taxon>Aphanomyces</taxon>
    </lineage>
</organism>
<dbReference type="VEuPathDB" id="FungiDB:H257_02931"/>
<gene>
    <name evidence="2" type="ORF">DYB34_004038</name>
</gene>
<reference evidence="2 3" key="1">
    <citation type="submission" date="2018-08" db="EMBL/GenBank/DDBJ databases">
        <title>Aphanomyces genome sequencing and annotation.</title>
        <authorList>
            <person name="Minardi D."/>
            <person name="Oidtmann B."/>
            <person name="Van Der Giezen M."/>
            <person name="Studholme D.J."/>
        </authorList>
    </citation>
    <scope>NUCLEOTIDE SEQUENCE [LARGE SCALE GENOMIC DNA]</scope>
    <source>
        <strain evidence="2 3">Si</strain>
    </source>
</reference>
<keyword evidence="1" id="KW-0472">Membrane</keyword>
<proteinExistence type="predicted"/>